<dbReference type="GO" id="GO:0005524">
    <property type="term" value="F:ATP binding"/>
    <property type="evidence" value="ECO:0007669"/>
    <property type="project" value="UniProtKB-UniRule"/>
</dbReference>
<dbReference type="eggNOG" id="COG0237">
    <property type="taxonomic scope" value="Bacteria"/>
</dbReference>
<dbReference type="NCBIfam" id="TIGR00152">
    <property type="entry name" value="dephospho-CoA kinase"/>
    <property type="match status" value="1"/>
</dbReference>
<dbReference type="SUPFAM" id="SSF52540">
    <property type="entry name" value="P-loop containing nucleoside triphosphate hydrolases"/>
    <property type="match status" value="1"/>
</dbReference>
<keyword evidence="5" id="KW-0963">Cytoplasm</keyword>
<dbReference type="EMBL" id="CP000514">
    <property type="protein sequence ID" value="ABM19759.1"/>
    <property type="molecule type" value="Genomic_DNA"/>
</dbReference>
<dbReference type="PANTHER" id="PTHR10695:SF46">
    <property type="entry name" value="BIFUNCTIONAL COENZYME A SYNTHASE-RELATED"/>
    <property type="match status" value="1"/>
</dbReference>
<name>A1U440_MARN8</name>
<keyword evidence="2 5" id="KW-0547">Nucleotide-binding</keyword>
<evidence type="ECO:0000313" key="8">
    <source>
        <dbReference type="Proteomes" id="UP000000998"/>
    </source>
</evidence>
<dbReference type="OrthoDB" id="9812943at2"/>
<dbReference type="AlphaFoldDB" id="A1U440"/>
<sequence>MSRYSIIGLTGGIGSGKSTVARMFGALGVHWVDADDVARQVVEPGTQALNAIADHFGENILHDNGGLDRAALRQKVFEDPEQRRWLEGLLHPLIREELIRQLSPEDYSLPYVMLVSPLLLETDQHELVERVVVVDVPEETQVERTMERDGNSREQVERILAAQMPRAARRERADAIINNAQPLERVETSVRALHQRFLADFSQGA</sequence>
<dbReference type="PROSITE" id="PS51219">
    <property type="entry name" value="DPCK"/>
    <property type="match status" value="1"/>
</dbReference>
<dbReference type="STRING" id="351348.Maqu_2684"/>
<dbReference type="HOGENOM" id="CLU_057180_1_2_6"/>
<keyword evidence="5 7" id="KW-0808">Transferase</keyword>
<protein>
    <recommendedName>
        <fullName evidence="5 6">Dephospho-CoA kinase</fullName>
        <ecNumber evidence="5 6">2.7.1.24</ecNumber>
    </recommendedName>
    <alternativeName>
        <fullName evidence="5">Dephosphocoenzyme A kinase</fullName>
    </alternativeName>
</protein>
<dbReference type="KEGG" id="maq:Maqu_2684"/>
<evidence type="ECO:0000256" key="1">
    <source>
        <dbReference type="ARBA" id="ARBA00009018"/>
    </source>
</evidence>
<evidence type="ECO:0000256" key="4">
    <source>
        <dbReference type="ARBA" id="ARBA00022993"/>
    </source>
</evidence>
<dbReference type="InterPro" id="IPR001977">
    <property type="entry name" value="Depp_CoAkinase"/>
</dbReference>
<comment type="catalytic activity">
    <reaction evidence="5">
        <text>3'-dephospho-CoA + ATP = ADP + CoA + H(+)</text>
        <dbReference type="Rhea" id="RHEA:18245"/>
        <dbReference type="ChEBI" id="CHEBI:15378"/>
        <dbReference type="ChEBI" id="CHEBI:30616"/>
        <dbReference type="ChEBI" id="CHEBI:57287"/>
        <dbReference type="ChEBI" id="CHEBI:57328"/>
        <dbReference type="ChEBI" id="CHEBI:456216"/>
        <dbReference type="EC" id="2.7.1.24"/>
    </reaction>
</comment>
<organism evidence="7 8">
    <name type="scientific">Marinobacter nauticus (strain ATCC 700491 / DSM 11845 / VT8)</name>
    <name type="common">Marinobacter aquaeolei</name>
    <dbReference type="NCBI Taxonomy" id="351348"/>
    <lineage>
        <taxon>Bacteria</taxon>
        <taxon>Pseudomonadati</taxon>
        <taxon>Pseudomonadota</taxon>
        <taxon>Gammaproteobacteria</taxon>
        <taxon>Pseudomonadales</taxon>
        <taxon>Marinobacteraceae</taxon>
        <taxon>Marinobacter</taxon>
    </lineage>
</organism>
<evidence type="ECO:0000313" key="7">
    <source>
        <dbReference type="EMBL" id="ABM19759.1"/>
    </source>
</evidence>
<feature type="binding site" evidence="5">
    <location>
        <begin position="14"/>
        <end position="19"/>
    </location>
    <ligand>
        <name>ATP</name>
        <dbReference type="ChEBI" id="CHEBI:30616"/>
    </ligand>
</feature>
<dbReference type="GO" id="GO:0015937">
    <property type="term" value="P:coenzyme A biosynthetic process"/>
    <property type="evidence" value="ECO:0007669"/>
    <property type="project" value="UniProtKB-UniRule"/>
</dbReference>
<dbReference type="Gene3D" id="3.40.50.300">
    <property type="entry name" value="P-loop containing nucleotide triphosphate hydrolases"/>
    <property type="match status" value="1"/>
</dbReference>
<dbReference type="InterPro" id="IPR027417">
    <property type="entry name" value="P-loop_NTPase"/>
</dbReference>
<gene>
    <name evidence="5" type="primary">coaE</name>
    <name evidence="7" type="ordered locus">Maqu_2684</name>
</gene>
<keyword evidence="4 5" id="KW-0173">Coenzyme A biosynthesis</keyword>
<evidence type="ECO:0000256" key="3">
    <source>
        <dbReference type="ARBA" id="ARBA00022840"/>
    </source>
</evidence>
<dbReference type="Proteomes" id="UP000000998">
    <property type="component" value="Chromosome"/>
</dbReference>
<dbReference type="UniPathway" id="UPA00241">
    <property type="reaction ID" value="UER00356"/>
</dbReference>
<dbReference type="GO" id="GO:0004140">
    <property type="term" value="F:dephospho-CoA kinase activity"/>
    <property type="evidence" value="ECO:0007669"/>
    <property type="project" value="UniProtKB-UniRule"/>
</dbReference>
<keyword evidence="3 5" id="KW-0067">ATP-binding</keyword>
<proteinExistence type="inferred from homology"/>
<evidence type="ECO:0000256" key="2">
    <source>
        <dbReference type="ARBA" id="ARBA00022741"/>
    </source>
</evidence>
<accession>A1U440</accession>
<evidence type="ECO:0000256" key="5">
    <source>
        <dbReference type="HAMAP-Rule" id="MF_00376"/>
    </source>
</evidence>
<dbReference type="Pfam" id="PF01121">
    <property type="entry name" value="CoaE"/>
    <property type="match status" value="1"/>
</dbReference>
<dbReference type="PANTHER" id="PTHR10695">
    <property type="entry name" value="DEPHOSPHO-COA KINASE-RELATED"/>
    <property type="match status" value="1"/>
</dbReference>
<comment type="subcellular location">
    <subcellularLocation>
        <location evidence="5">Cytoplasm</location>
    </subcellularLocation>
</comment>
<evidence type="ECO:0000256" key="6">
    <source>
        <dbReference type="NCBIfam" id="TIGR00152"/>
    </source>
</evidence>
<comment type="function">
    <text evidence="5">Catalyzes the phosphorylation of the 3'-hydroxyl group of dephosphocoenzyme A to form coenzyme A.</text>
</comment>
<comment type="similarity">
    <text evidence="1 5">Belongs to the CoaE family.</text>
</comment>
<comment type="pathway">
    <text evidence="5">Cofactor biosynthesis; coenzyme A biosynthesis; CoA from (R)-pantothenate: step 5/5.</text>
</comment>
<dbReference type="GO" id="GO:0005737">
    <property type="term" value="C:cytoplasm"/>
    <property type="evidence" value="ECO:0007669"/>
    <property type="project" value="UniProtKB-SubCell"/>
</dbReference>
<keyword evidence="5 7" id="KW-0418">Kinase</keyword>
<reference evidence="8" key="1">
    <citation type="journal article" date="2011" name="Appl. Environ. Microbiol.">
        <title>Genomic potential of Marinobacter aquaeolei, a biogeochemical 'opportunitroph'.</title>
        <authorList>
            <person name="Singer E."/>
            <person name="Webb E.A."/>
            <person name="Nelson W.C."/>
            <person name="Heidelberg J.F."/>
            <person name="Ivanova N."/>
            <person name="Pati A."/>
            <person name="Edwards K.J."/>
        </authorList>
    </citation>
    <scope>NUCLEOTIDE SEQUENCE [LARGE SCALE GENOMIC DNA]</scope>
    <source>
        <strain evidence="8">ATCC 700491 / DSM 11845 / VT8</strain>
    </source>
</reference>
<dbReference type="EC" id="2.7.1.24" evidence="5 6"/>
<dbReference type="CDD" id="cd02022">
    <property type="entry name" value="DPCK"/>
    <property type="match status" value="1"/>
</dbReference>
<dbReference type="RefSeq" id="WP_011786129.1">
    <property type="nucleotide sequence ID" value="NC_008740.1"/>
</dbReference>
<dbReference type="HAMAP" id="MF_00376">
    <property type="entry name" value="Dephospho_CoA_kinase"/>
    <property type="match status" value="1"/>
</dbReference>